<evidence type="ECO:0008006" key="3">
    <source>
        <dbReference type="Google" id="ProtNLM"/>
    </source>
</evidence>
<dbReference type="Proteomes" id="UP000305067">
    <property type="component" value="Unassembled WGS sequence"/>
</dbReference>
<sequence>MTTHTSDPSTHVVRLSSLFSFTYDALDEVHGSTFDEVSSTAEGPLIIGGVMRHLLCHLIAPDLSTLYLSWVAVNDLLAILRFFIQASNSQRCLHNLNIEYPPHEGDGRELVSLLSELHALANLTINFRAFRGSPKYHFDPLLSALCWPIQQSASPGPRASSNSSRDGAAKSSRICPSLQKLHFSCLWQLAPELLEELVRSRARSSLHEVRTAPPCFLTHVVLEKIGPDEDPRVNLQWLEDMKDMGLLDG</sequence>
<evidence type="ECO:0000313" key="2">
    <source>
        <dbReference type="Proteomes" id="UP000305067"/>
    </source>
</evidence>
<protein>
    <recommendedName>
        <fullName evidence="3">F-box domain-containing protein</fullName>
    </recommendedName>
</protein>
<proteinExistence type="predicted"/>
<gene>
    <name evidence="1" type="ORF">BDV98DRAFT_275140</name>
</gene>
<keyword evidence="2" id="KW-1185">Reference proteome</keyword>
<reference evidence="1 2" key="1">
    <citation type="journal article" date="2019" name="Nat. Ecol. Evol.">
        <title>Megaphylogeny resolves global patterns of mushroom evolution.</title>
        <authorList>
            <person name="Varga T."/>
            <person name="Krizsan K."/>
            <person name="Foldi C."/>
            <person name="Dima B."/>
            <person name="Sanchez-Garcia M."/>
            <person name="Sanchez-Ramirez S."/>
            <person name="Szollosi G.J."/>
            <person name="Szarkandi J.G."/>
            <person name="Papp V."/>
            <person name="Albert L."/>
            <person name="Andreopoulos W."/>
            <person name="Angelini C."/>
            <person name="Antonin V."/>
            <person name="Barry K.W."/>
            <person name="Bougher N.L."/>
            <person name="Buchanan P."/>
            <person name="Buyck B."/>
            <person name="Bense V."/>
            <person name="Catcheside P."/>
            <person name="Chovatia M."/>
            <person name="Cooper J."/>
            <person name="Damon W."/>
            <person name="Desjardin D."/>
            <person name="Finy P."/>
            <person name="Geml J."/>
            <person name="Haridas S."/>
            <person name="Hughes K."/>
            <person name="Justo A."/>
            <person name="Karasinski D."/>
            <person name="Kautmanova I."/>
            <person name="Kiss B."/>
            <person name="Kocsube S."/>
            <person name="Kotiranta H."/>
            <person name="LaButti K.M."/>
            <person name="Lechner B.E."/>
            <person name="Liimatainen K."/>
            <person name="Lipzen A."/>
            <person name="Lukacs Z."/>
            <person name="Mihaltcheva S."/>
            <person name="Morgado L.N."/>
            <person name="Niskanen T."/>
            <person name="Noordeloos M.E."/>
            <person name="Ohm R.A."/>
            <person name="Ortiz-Santana B."/>
            <person name="Ovrebo C."/>
            <person name="Racz N."/>
            <person name="Riley R."/>
            <person name="Savchenko A."/>
            <person name="Shiryaev A."/>
            <person name="Soop K."/>
            <person name="Spirin V."/>
            <person name="Szebenyi C."/>
            <person name="Tomsovsky M."/>
            <person name="Tulloss R.E."/>
            <person name="Uehling J."/>
            <person name="Grigoriev I.V."/>
            <person name="Vagvolgyi C."/>
            <person name="Papp T."/>
            <person name="Martin F.M."/>
            <person name="Miettinen O."/>
            <person name="Hibbett D.S."/>
            <person name="Nagy L.G."/>
        </authorList>
    </citation>
    <scope>NUCLEOTIDE SEQUENCE [LARGE SCALE GENOMIC DNA]</scope>
    <source>
        <strain evidence="1 2">CBS 309.79</strain>
    </source>
</reference>
<evidence type="ECO:0000313" key="1">
    <source>
        <dbReference type="EMBL" id="TFK97087.1"/>
    </source>
</evidence>
<organism evidence="1 2">
    <name type="scientific">Pterulicium gracile</name>
    <dbReference type="NCBI Taxonomy" id="1884261"/>
    <lineage>
        <taxon>Eukaryota</taxon>
        <taxon>Fungi</taxon>
        <taxon>Dikarya</taxon>
        <taxon>Basidiomycota</taxon>
        <taxon>Agaricomycotina</taxon>
        <taxon>Agaricomycetes</taxon>
        <taxon>Agaricomycetidae</taxon>
        <taxon>Agaricales</taxon>
        <taxon>Pleurotineae</taxon>
        <taxon>Pterulaceae</taxon>
        <taxon>Pterulicium</taxon>
    </lineage>
</organism>
<dbReference type="EMBL" id="ML178851">
    <property type="protein sequence ID" value="TFK97087.1"/>
    <property type="molecule type" value="Genomic_DNA"/>
</dbReference>
<dbReference type="AlphaFoldDB" id="A0A5C3Q7E0"/>
<name>A0A5C3Q7E0_9AGAR</name>
<accession>A0A5C3Q7E0</accession>